<dbReference type="RefSeq" id="WP_184033582.1">
    <property type="nucleotide sequence ID" value="NZ_BAABAR010000007.1"/>
</dbReference>
<keyword evidence="5" id="KW-1185">Reference proteome</keyword>
<dbReference type="Gene3D" id="1.10.10.10">
    <property type="entry name" value="Winged helix-like DNA-binding domain superfamily/Winged helix DNA-binding domain"/>
    <property type="match status" value="1"/>
</dbReference>
<evidence type="ECO:0000313" key="4">
    <source>
        <dbReference type="Proteomes" id="UP000522313"/>
    </source>
</evidence>
<reference evidence="3 4" key="3">
    <citation type="submission" date="2020-08" db="EMBL/GenBank/DDBJ databases">
        <authorList>
            <person name="Partida-Martinez L."/>
            <person name="Huntemann M."/>
            <person name="Clum A."/>
            <person name="Wang J."/>
            <person name="Palaniappan K."/>
            <person name="Ritter S."/>
            <person name="Chen I.-M."/>
            <person name="Stamatis D."/>
            <person name="Reddy T."/>
            <person name="O'Malley R."/>
            <person name="Daum C."/>
            <person name="Shapiro N."/>
            <person name="Ivanova N."/>
            <person name="Kyrpides N."/>
            <person name="Woyke T."/>
        </authorList>
    </citation>
    <scope>NUCLEOTIDE SEQUENCE [LARGE SCALE GENOMIC DNA]</scope>
    <source>
        <strain evidence="3 4">AS3.13</strain>
    </source>
</reference>
<gene>
    <name evidence="3" type="ORF">F4693_003301</name>
    <name evidence="2" type="ORF">FHS97_000886</name>
</gene>
<dbReference type="PRINTS" id="PR00598">
    <property type="entry name" value="HTHMARR"/>
</dbReference>
<dbReference type="Pfam" id="PF12802">
    <property type="entry name" value="MarR_2"/>
    <property type="match status" value="1"/>
</dbReference>
<protein>
    <submittedName>
        <fullName evidence="3">DNA-binding MarR family transcriptional regulator</fullName>
    </submittedName>
</protein>
<dbReference type="InterPro" id="IPR000835">
    <property type="entry name" value="HTH_MarR-typ"/>
</dbReference>
<dbReference type="PANTHER" id="PTHR33164">
    <property type="entry name" value="TRANSCRIPTIONAL REGULATOR, MARR FAMILY"/>
    <property type="match status" value="1"/>
</dbReference>
<dbReference type="SUPFAM" id="SSF46785">
    <property type="entry name" value="Winged helix' DNA-binding domain"/>
    <property type="match status" value="1"/>
</dbReference>
<feature type="domain" description="HTH marR-type" evidence="1">
    <location>
        <begin position="8"/>
        <end position="141"/>
    </location>
</feature>
<reference evidence="3 4" key="2">
    <citation type="submission" date="2020-08" db="EMBL/GenBank/DDBJ databases">
        <title>The Agave Microbiome: Exploring the role of microbial communities in plant adaptations to desert environments.</title>
        <authorList>
            <person name="Partida-Martinez L.P."/>
        </authorList>
    </citation>
    <scope>NUCLEOTIDE SEQUENCE [LARGE SCALE GENOMIC DNA]</scope>
    <source>
        <strain evidence="3 4">AS3.13</strain>
    </source>
</reference>
<dbReference type="EMBL" id="JACIJN010000002">
    <property type="protein sequence ID" value="MBB5724978.1"/>
    <property type="molecule type" value="Genomic_DNA"/>
</dbReference>
<keyword evidence="3" id="KW-0238">DNA-binding</keyword>
<evidence type="ECO:0000259" key="1">
    <source>
        <dbReference type="PROSITE" id="PS50995"/>
    </source>
</evidence>
<dbReference type="InterPro" id="IPR036390">
    <property type="entry name" value="WH_DNA-bd_sf"/>
</dbReference>
<dbReference type="SMART" id="SM00347">
    <property type="entry name" value="HTH_MARR"/>
    <property type="match status" value="1"/>
</dbReference>
<reference evidence="2 5" key="1">
    <citation type="submission" date="2020-08" db="EMBL/GenBank/DDBJ databases">
        <title>Genomic Encyclopedia of Type Strains, Phase IV (KMG-IV): sequencing the most valuable type-strain genomes for metagenomic binning, comparative biology and taxonomic classification.</title>
        <authorList>
            <person name="Goeker M."/>
        </authorList>
    </citation>
    <scope>NUCLEOTIDE SEQUENCE [LARGE SCALE GENOMIC DNA]</scope>
    <source>
        <strain evidence="2 5">DSM 101535</strain>
    </source>
</reference>
<sequence length="147" mass="16469">MVERLHLEQFLPYLLSVTSNRVSGRIAGAYEAAFGLTVPEWRLMTLIAEYAPVTQAQLGERSRMDKVTVSRAAIALTDRGLLTRTPNATDRRSHHLRLSPEGEALYAQVAPQAVALERRIFGRFDAGELARFTDMLRRIDAAAEEED</sequence>
<proteinExistence type="predicted"/>
<dbReference type="GO" id="GO:0006950">
    <property type="term" value="P:response to stress"/>
    <property type="evidence" value="ECO:0007669"/>
    <property type="project" value="TreeGrafter"/>
</dbReference>
<dbReference type="InterPro" id="IPR039422">
    <property type="entry name" value="MarR/SlyA-like"/>
</dbReference>
<dbReference type="Proteomes" id="UP000560131">
    <property type="component" value="Unassembled WGS sequence"/>
</dbReference>
<dbReference type="GO" id="GO:0003700">
    <property type="term" value="F:DNA-binding transcription factor activity"/>
    <property type="evidence" value="ECO:0007669"/>
    <property type="project" value="InterPro"/>
</dbReference>
<comment type="caution">
    <text evidence="3">The sequence shown here is derived from an EMBL/GenBank/DDBJ whole genome shotgun (WGS) entry which is preliminary data.</text>
</comment>
<dbReference type="PANTHER" id="PTHR33164:SF43">
    <property type="entry name" value="HTH-TYPE TRANSCRIPTIONAL REPRESSOR YETL"/>
    <property type="match status" value="1"/>
</dbReference>
<accession>A0A7X0JET6</accession>
<dbReference type="EMBL" id="JACHBT010000020">
    <property type="protein sequence ID" value="MBB6506301.1"/>
    <property type="molecule type" value="Genomic_DNA"/>
</dbReference>
<dbReference type="AlphaFoldDB" id="A0A7X0JET6"/>
<dbReference type="Proteomes" id="UP000522313">
    <property type="component" value="Unassembled WGS sequence"/>
</dbReference>
<organism evidence="3 4">
    <name type="scientific">Sphingomonas endophytica</name>
    <dbReference type="NCBI Taxonomy" id="869719"/>
    <lineage>
        <taxon>Bacteria</taxon>
        <taxon>Pseudomonadati</taxon>
        <taxon>Pseudomonadota</taxon>
        <taxon>Alphaproteobacteria</taxon>
        <taxon>Sphingomonadales</taxon>
        <taxon>Sphingomonadaceae</taxon>
        <taxon>Sphingomonas</taxon>
    </lineage>
</organism>
<evidence type="ECO:0000313" key="3">
    <source>
        <dbReference type="EMBL" id="MBB6506301.1"/>
    </source>
</evidence>
<dbReference type="PROSITE" id="PS50995">
    <property type="entry name" value="HTH_MARR_2"/>
    <property type="match status" value="1"/>
</dbReference>
<dbReference type="GO" id="GO:0003677">
    <property type="term" value="F:DNA binding"/>
    <property type="evidence" value="ECO:0007669"/>
    <property type="project" value="UniProtKB-KW"/>
</dbReference>
<evidence type="ECO:0000313" key="2">
    <source>
        <dbReference type="EMBL" id="MBB5724978.1"/>
    </source>
</evidence>
<evidence type="ECO:0000313" key="5">
    <source>
        <dbReference type="Proteomes" id="UP000560131"/>
    </source>
</evidence>
<name>A0A7X0JET6_9SPHN</name>
<dbReference type="InterPro" id="IPR036388">
    <property type="entry name" value="WH-like_DNA-bd_sf"/>
</dbReference>